<organism evidence="8 9">
    <name type="scientific">Leersia perrieri</name>
    <dbReference type="NCBI Taxonomy" id="77586"/>
    <lineage>
        <taxon>Eukaryota</taxon>
        <taxon>Viridiplantae</taxon>
        <taxon>Streptophyta</taxon>
        <taxon>Embryophyta</taxon>
        <taxon>Tracheophyta</taxon>
        <taxon>Spermatophyta</taxon>
        <taxon>Magnoliopsida</taxon>
        <taxon>Liliopsida</taxon>
        <taxon>Poales</taxon>
        <taxon>Poaceae</taxon>
        <taxon>BOP clade</taxon>
        <taxon>Oryzoideae</taxon>
        <taxon>Oryzeae</taxon>
        <taxon>Oryzinae</taxon>
        <taxon>Leersia</taxon>
    </lineage>
</organism>
<evidence type="ECO:0000256" key="6">
    <source>
        <dbReference type="SAM" id="MobiDB-lite"/>
    </source>
</evidence>
<feature type="transmembrane region" description="Helical" evidence="7">
    <location>
        <begin position="82"/>
        <end position="102"/>
    </location>
</feature>
<keyword evidence="5 7" id="KW-0472">Membrane</keyword>
<dbReference type="InterPro" id="IPR001727">
    <property type="entry name" value="GDT1-like"/>
</dbReference>
<dbReference type="Pfam" id="PF01169">
    <property type="entry name" value="GDT1"/>
    <property type="match status" value="2"/>
</dbReference>
<feature type="transmembrane region" description="Helical" evidence="7">
    <location>
        <begin position="164"/>
        <end position="188"/>
    </location>
</feature>
<dbReference type="GO" id="GO:0032468">
    <property type="term" value="P:Golgi calcium ion homeostasis"/>
    <property type="evidence" value="ECO:0007669"/>
    <property type="project" value="TreeGrafter"/>
</dbReference>
<keyword evidence="4 7" id="KW-1133">Transmembrane helix</keyword>
<dbReference type="eggNOG" id="KOG2881">
    <property type="taxonomic scope" value="Eukaryota"/>
</dbReference>
<feature type="transmembrane region" description="Helical" evidence="7">
    <location>
        <begin position="247"/>
        <end position="271"/>
    </location>
</feature>
<feature type="transmembrane region" description="Helical" evidence="7">
    <location>
        <begin position="208"/>
        <end position="226"/>
    </location>
</feature>
<dbReference type="EnsemblPlants" id="LPERR01G07210.1">
    <property type="protein sequence ID" value="LPERR01G07210.1"/>
    <property type="gene ID" value="LPERR01G07210"/>
</dbReference>
<feature type="transmembrane region" description="Helical" evidence="7">
    <location>
        <begin position="133"/>
        <end position="157"/>
    </location>
</feature>
<comment type="subcellular location">
    <subcellularLocation>
        <location evidence="1">Membrane</location>
        <topology evidence="1">Multi-pass membrane protein</topology>
    </subcellularLocation>
</comment>
<feature type="region of interest" description="Disordered" evidence="6">
    <location>
        <begin position="419"/>
        <end position="444"/>
    </location>
</feature>
<dbReference type="GO" id="GO:0005794">
    <property type="term" value="C:Golgi apparatus"/>
    <property type="evidence" value="ECO:0007669"/>
    <property type="project" value="TreeGrafter"/>
</dbReference>
<evidence type="ECO:0008006" key="10">
    <source>
        <dbReference type="Google" id="ProtNLM"/>
    </source>
</evidence>
<dbReference type="PANTHER" id="PTHR12608:SF6">
    <property type="entry name" value="PROTEIN PAM71, CHLOROPLASTIC"/>
    <property type="match status" value="1"/>
</dbReference>
<keyword evidence="3 7" id="KW-0812">Transmembrane</keyword>
<comment type="similarity">
    <text evidence="2">Belongs to the GDT1 family.</text>
</comment>
<evidence type="ECO:0000256" key="4">
    <source>
        <dbReference type="ARBA" id="ARBA00022989"/>
    </source>
</evidence>
<keyword evidence="9" id="KW-1185">Reference proteome</keyword>
<evidence type="ECO:0000313" key="9">
    <source>
        <dbReference type="Proteomes" id="UP000032180"/>
    </source>
</evidence>
<dbReference type="GO" id="GO:0005384">
    <property type="term" value="F:manganese ion transmembrane transporter activity"/>
    <property type="evidence" value="ECO:0007669"/>
    <property type="project" value="TreeGrafter"/>
</dbReference>
<evidence type="ECO:0000256" key="5">
    <source>
        <dbReference type="ARBA" id="ARBA00023136"/>
    </source>
</evidence>
<feature type="region of interest" description="Disordered" evidence="6">
    <location>
        <begin position="1"/>
        <end position="44"/>
    </location>
</feature>
<name>A0A0D9UYE8_9ORYZ</name>
<reference evidence="9" key="2">
    <citation type="submission" date="2013-12" db="EMBL/GenBank/DDBJ databases">
        <authorList>
            <person name="Yu Y."/>
            <person name="Lee S."/>
            <person name="de Baynast K."/>
            <person name="Wissotski M."/>
            <person name="Liu L."/>
            <person name="Talag J."/>
            <person name="Goicoechea J."/>
            <person name="Angelova A."/>
            <person name="Jetty R."/>
            <person name="Kudrna D."/>
            <person name="Golser W."/>
            <person name="Rivera L."/>
            <person name="Zhang J."/>
            <person name="Wing R."/>
        </authorList>
    </citation>
    <scope>NUCLEOTIDE SEQUENCE</scope>
</reference>
<sequence length="444" mass="46222">MASVCVASSSSCPSTVFTTRAPHRPSLRPPPRVPRHARPPGRSVQAVSCLPRWGSEKVTVHASSGEKGAEETAIRRGRRGRAWPLGASCGLALAAVAGVLMLQGSQQALAGTQFVGLQAGDVLGDLEDISTGFASAFLLIFFSELGDRTFFIAALLAARNSGAVIFLGTFGALAVMTIISVVLGRAFHYVDGIIPFSFGGTDFPVDDFLAACLLVYYGVTTLLDAASGDGEKMNEEQEEAELAVSKFSGNGAGIMSAAGTVASTFVLVFIAEWGDKSFFSTIALAAASSPPGVIAGSLAGHALATLIAVLGGSLLGTFLSEKIGYLSSAVSPSSDSAFSLESGESSAALLSLLMEFSSSTFIWRYMLAWKNGAAPASRTENRLPEAVSTLTILRRRTSIRCVVVTLMASSRLVASRRSRDTKFRAMPPATTSPRAGGTESSVKA</sequence>
<accession>A0A0D9UYE8</accession>
<evidence type="ECO:0000256" key="3">
    <source>
        <dbReference type="ARBA" id="ARBA00022692"/>
    </source>
</evidence>
<dbReference type="STRING" id="77586.A0A0D9UYE8"/>
<evidence type="ECO:0000313" key="8">
    <source>
        <dbReference type="EnsemblPlants" id="LPERR01G07210.1"/>
    </source>
</evidence>
<feature type="transmembrane region" description="Helical" evidence="7">
    <location>
        <begin position="298"/>
        <end position="319"/>
    </location>
</feature>
<dbReference type="Proteomes" id="UP000032180">
    <property type="component" value="Chromosome 1"/>
</dbReference>
<feature type="compositionally biased region" description="Polar residues" evidence="6">
    <location>
        <begin position="429"/>
        <end position="444"/>
    </location>
</feature>
<evidence type="ECO:0000256" key="7">
    <source>
        <dbReference type="SAM" id="Phobius"/>
    </source>
</evidence>
<evidence type="ECO:0000256" key="1">
    <source>
        <dbReference type="ARBA" id="ARBA00004141"/>
    </source>
</evidence>
<feature type="compositionally biased region" description="Low complexity" evidence="6">
    <location>
        <begin position="1"/>
        <end position="12"/>
    </location>
</feature>
<reference evidence="8" key="3">
    <citation type="submission" date="2015-04" db="UniProtKB">
        <authorList>
            <consortium name="EnsemblPlants"/>
        </authorList>
    </citation>
    <scope>IDENTIFICATION</scope>
</reference>
<protein>
    <recommendedName>
        <fullName evidence="10">GDT1 family protein</fullName>
    </recommendedName>
</protein>
<dbReference type="PANTHER" id="PTHR12608">
    <property type="entry name" value="TRANSMEMBRANE PROTEIN HTP-1 RELATED"/>
    <property type="match status" value="1"/>
</dbReference>
<reference evidence="8 9" key="1">
    <citation type="submission" date="2012-08" db="EMBL/GenBank/DDBJ databases">
        <title>Oryza genome evolution.</title>
        <authorList>
            <person name="Wing R.A."/>
        </authorList>
    </citation>
    <scope>NUCLEOTIDE SEQUENCE</scope>
</reference>
<dbReference type="GO" id="GO:0032472">
    <property type="term" value="P:Golgi calcium ion transport"/>
    <property type="evidence" value="ECO:0007669"/>
    <property type="project" value="TreeGrafter"/>
</dbReference>
<dbReference type="AlphaFoldDB" id="A0A0D9UYE8"/>
<proteinExistence type="inferred from homology"/>
<dbReference type="GO" id="GO:0015085">
    <property type="term" value="F:calcium ion transmembrane transporter activity"/>
    <property type="evidence" value="ECO:0007669"/>
    <property type="project" value="TreeGrafter"/>
</dbReference>
<evidence type="ECO:0000256" key="2">
    <source>
        <dbReference type="ARBA" id="ARBA00009190"/>
    </source>
</evidence>
<dbReference type="Gramene" id="LPERR01G07210.1">
    <property type="protein sequence ID" value="LPERR01G07210.1"/>
    <property type="gene ID" value="LPERR01G07210"/>
</dbReference>
<dbReference type="GO" id="GO:0009535">
    <property type="term" value="C:chloroplast thylakoid membrane"/>
    <property type="evidence" value="ECO:0007669"/>
    <property type="project" value="TreeGrafter"/>
</dbReference>